<evidence type="ECO:0000313" key="2">
    <source>
        <dbReference type="EMBL" id="GAX04655.1"/>
    </source>
</evidence>
<name>A0A1Z5ISA7_9LACO</name>
<protein>
    <recommendedName>
        <fullName evidence="4">Prophage protein</fullName>
    </recommendedName>
</protein>
<reference evidence="2 3" key="1">
    <citation type="submission" date="2015-11" db="EMBL/GenBank/DDBJ databases">
        <title>Draft genome sequences of new species of the genus Lactobacillus isolated from orchardgrass silage.</title>
        <authorList>
            <person name="Tohno M."/>
            <person name="Tanizawa Y."/>
            <person name="Arita M."/>
        </authorList>
    </citation>
    <scope>NUCLEOTIDE SEQUENCE [LARGE SCALE GENOMIC DNA]</scope>
    <source>
        <strain evidence="2 3">IWT140</strain>
    </source>
</reference>
<evidence type="ECO:0000256" key="1">
    <source>
        <dbReference type="SAM" id="MobiDB-lite"/>
    </source>
</evidence>
<evidence type="ECO:0000313" key="3">
    <source>
        <dbReference type="Proteomes" id="UP000198430"/>
    </source>
</evidence>
<comment type="caution">
    <text evidence="2">The sequence shown here is derived from an EMBL/GenBank/DDBJ whole genome shotgun (WGS) entry which is preliminary data.</text>
</comment>
<gene>
    <name evidence="2" type="ORF">IWT140_02298</name>
</gene>
<dbReference type="AlphaFoldDB" id="A0A1Z5ISA7"/>
<dbReference type="Proteomes" id="UP000198430">
    <property type="component" value="Unassembled WGS sequence"/>
</dbReference>
<sequence>MEEIKNMAVKKATTTQVQLGHLSLDLKLDGRAILNIEKRLGKSVMALFMNADGGMQMPPTNEILIVLQGANTKHGVSDADMINAFGEYVDQGNSPMDLFLKLTDLFQASGFFGNKKSDSKETDNEQMTLDAPVADEPADEDKSL</sequence>
<dbReference type="InterPro" id="IPR046078">
    <property type="entry name" value="DUF6096"/>
</dbReference>
<dbReference type="EMBL" id="BCMH01000027">
    <property type="protein sequence ID" value="GAX04655.1"/>
    <property type="molecule type" value="Genomic_DNA"/>
</dbReference>
<evidence type="ECO:0008006" key="4">
    <source>
        <dbReference type="Google" id="ProtNLM"/>
    </source>
</evidence>
<feature type="region of interest" description="Disordered" evidence="1">
    <location>
        <begin position="114"/>
        <end position="144"/>
    </location>
</feature>
<accession>A0A1Z5ISA7</accession>
<organism evidence="2 3">
    <name type="scientific">Secundilactobacillus pentosiphilus</name>
    <dbReference type="NCBI Taxonomy" id="1714682"/>
    <lineage>
        <taxon>Bacteria</taxon>
        <taxon>Bacillati</taxon>
        <taxon>Bacillota</taxon>
        <taxon>Bacilli</taxon>
        <taxon>Lactobacillales</taxon>
        <taxon>Lactobacillaceae</taxon>
        <taxon>Secundilactobacillus</taxon>
    </lineage>
</organism>
<keyword evidence="3" id="KW-1185">Reference proteome</keyword>
<dbReference type="Pfam" id="PF19591">
    <property type="entry name" value="DUF6096"/>
    <property type="match status" value="1"/>
</dbReference>
<proteinExistence type="predicted"/>